<dbReference type="Proteomes" id="UP000886520">
    <property type="component" value="Chromosome 7"/>
</dbReference>
<proteinExistence type="predicted"/>
<evidence type="ECO:0000313" key="3">
    <source>
        <dbReference type="Proteomes" id="UP000886520"/>
    </source>
</evidence>
<organism evidence="2 3">
    <name type="scientific">Adiantum capillus-veneris</name>
    <name type="common">Maidenhair fern</name>
    <dbReference type="NCBI Taxonomy" id="13818"/>
    <lineage>
        <taxon>Eukaryota</taxon>
        <taxon>Viridiplantae</taxon>
        <taxon>Streptophyta</taxon>
        <taxon>Embryophyta</taxon>
        <taxon>Tracheophyta</taxon>
        <taxon>Polypodiopsida</taxon>
        <taxon>Polypodiidae</taxon>
        <taxon>Polypodiales</taxon>
        <taxon>Pteridineae</taxon>
        <taxon>Pteridaceae</taxon>
        <taxon>Vittarioideae</taxon>
        <taxon>Adiantum</taxon>
    </lineage>
</organism>
<feature type="region of interest" description="Disordered" evidence="1">
    <location>
        <begin position="50"/>
        <end position="71"/>
    </location>
</feature>
<reference evidence="2" key="1">
    <citation type="submission" date="2021-01" db="EMBL/GenBank/DDBJ databases">
        <title>Adiantum capillus-veneris genome.</title>
        <authorList>
            <person name="Fang Y."/>
            <person name="Liao Q."/>
        </authorList>
    </citation>
    <scope>NUCLEOTIDE SEQUENCE</scope>
    <source>
        <strain evidence="2">H3</strain>
        <tissue evidence="2">Leaf</tissue>
    </source>
</reference>
<dbReference type="AlphaFoldDB" id="A0A9D4ZKG5"/>
<accession>A0A9D4ZKG5</accession>
<dbReference type="EMBL" id="JABFUD020000007">
    <property type="protein sequence ID" value="KAI5077152.1"/>
    <property type="molecule type" value="Genomic_DNA"/>
</dbReference>
<comment type="caution">
    <text evidence="2">The sequence shown here is derived from an EMBL/GenBank/DDBJ whole genome shotgun (WGS) entry which is preliminary data.</text>
</comment>
<keyword evidence="3" id="KW-1185">Reference proteome</keyword>
<evidence type="ECO:0000313" key="2">
    <source>
        <dbReference type="EMBL" id="KAI5077152.1"/>
    </source>
</evidence>
<sequence length="71" mass="8317">MRPSLMVDNVQGTEKGGIRQARLYTQTVFKQGPYYITLALFLLNVTEEEQRGQENQRSLFDKRRLKRHCAS</sequence>
<evidence type="ECO:0000256" key="1">
    <source>
        <dbReference type="SAM" id="MobiDB-lite"/>
    </source>
</evidence>
<name>A0A9D4ZKG5_ADICA</name>
<gene>
    <name evidence="2" type="ORF">GOP47_0006976</name>
</gene>
<feature type="compositionally biased region" description="Basic and acidic residues" evidence="1">
    <location>
        <begin position="50"/>
        <end position="62"/>
    </location>
</feature>
<protein>
    <submittedName>
        <fullName evidence="2">Uncharacterized protein</fullName>
    </submittedName>
</protein>